<feature type="transmembrane region" description="Helical" evidence="1">
    <location>
        <begin position="87"/>
        <end position="108"/>
    </location>
</feature>
<evidence type="ECO:0000256" key="1">
    <source>
        <dbReference type="SAM" id="Phobius"/>
    </source>
</evidence>
<organism evidence="2 3">
    <name type="scientific">Geomonas diazotrophica</name>
    <dbReference type="NCBI Taxonomy" id="2843197"/>
    <lineage>
        <taxon>Bacteria</taxon>
        <taxon>Pseudomonadati</taxon>
        <taxon>Thermodesulfobacteriota</taxon>
        <taxon>Desulfuromonadia</taxon>
        <taxon>Geobacterales</taxon>
        <taxon>Geobacteraceae</taxon>
        <taxon>Geomonas</taxon>
    </lineage>
</organism>
<feature type="transmembrane region" description="Helical" evidence="1">
    <location>
        <begin position="45"/>
        <end position="66"/>
    </location>
</feature>
<proteinExistence type="predicted"/>
<evidence type="ECO:0000313" key="3">
    <source>
        <dbReference type="Proteomes" id="UP000683493"/>
    </source>
</evidence>
<keyword evidence="1" id="KW-0812">Transmembrane</keyword>
<sequence length="110" mass="12196">MRQREENPYQMKLSKTAKNVILAAKSVLLILVGLAGVIFTGNTRQAIACLSLSAIFALLTVEGRCGREVYASGIKITHADHPKTYRYFLVFLIIASIAFFAIFVLFLLKS</sequence>
<keyword evidence="3" id="KW-1185">Reference proteome</keyword>
<protein>
    <recommendedName>
        <fullName evidence="4">DUF202 domain-containing protein</fullName>
    </recommendedName>
</protein>
<keyword evidence="1" id="KW-1133">Transmembrane helix</keyword>
<keyword evidence="1" id="KW-0472">Membrane</keyword>
<dbReference type="EMBL" id="CP076724">
    <property type="protein sequence ID" value="QWV98587.1"/>
    <property type="molecule type" value="Genomic_DNA"/>
</dbReference>
<dbReference type="Proteomes" id="UP000683493">
    <property type="component" value="Chromosome"/>
</dbReference>
<evidence type="ECO:0008006" key="4">
    <source>
        <dbReference type="Google" id="ProtNLM"/>
    </source>
</evidence>
<accession>A0ABX8JMI7</accession>
<gene>
    <name evidence="2" type="ORF">KP005_04675</name>
</gene>
<evidence type="ECO:0000313" key="2">
    <source>
        <dbReference type="EMBL" id="QWV98587.1"/>
    </source>
</evidence>
<reference evidence="2 3" key="1">
    <citation type="submission" date="2021-06" db="EMBL/GenBank/DDBJ databases">
        <title>Gemonas diversity in paddy soil.</title>
        <authorList>
            <person name="Liu G."/>
        </authorList>
    </citation>
    <scope>NUCLEOTIDE SEQUENCE [LARGE SCALE GENOMIC DNA]</scope>
    <source>
        <strain evidence="2 3">RG29</strain>
    </source>
</reference>
<name>A0ABX8JMI7_9BACT</name>
<feature type="transmembrane region" description="Helical" evidence="1">
    <location>
        <begin position="20"/>
        <end position="39"/>
    </location>
</feature>